<gene>
    <name evidence="7" type="ORF">OGATHE_003348</name>
</gene>
<evidence type="ECO:0000256" key="3">
    <source>
        <dbReference type="ARBA" id="ARBA00022737"/>
    </source>
</evidence>
<accession>A0A9P8T351</accession>
<evidence type="ECO:0000256" key="6">
    <source>
        <dbReference type="SAM" id="MobiDB-lite"/>
    </source>
</evidence>
<evidence type="ECO:0008006" key="9">
    <source>
        <dbReference type="Google" id="ProtNLM"/>
    </source>
</evidence>
<dbReference type="FunFam" id="2.130.10.10:FF:000644">
    <property type="entry name" value="Rrp9p"/>
    <property type="match status" value="1"/>
</dbReference>
<feature type="compositionally biased region" description="Basic and acidic residues" evidence="6">
    <location>
        <begin position="73"/>
        <end position="83"/>
    </location>
</feature>
<keyword evidence="8" id="KW-1185">Reference proteome</keyword>
<dbReference type="InterPro" id="IPR036322">
    <property type="entry name" value="WD40_repeat_dom_sf"/>
</dbReference>
<feature type="compositionally biased region" description="Acidic residues" evidence="6">
    <location>
        <begin position="575"/>
        <end position="589"/>
    </location>
</feature>
<dbReference type="PROSITE" id="PS50294">
    <property type="entry name" value="WD_REPEATS_REGION"/>
    <property type="match status" value="1"/>
</dbReference>
<evidence type="ECO:0000313" key="8">
    <source>
        <dbReference type="Proteomes" id="UP000788993"/>
    </source>
</evidence>
<feature type="compositionally biased region" description="Low complexity" evidence="6">
    <location>
        <begin position="610"/>
        <end position="619"/>
    </location>
</feature>
<reference evidence="7" key="2">
    <citation type="submission" date="2021-01" db="EMBL/GenBank/DDBJ databases">
        <authorList>
            <person name="Schikora-Tamarit M.A."/>
        </authorList>
    </citation>
    <scope>NUCLEOTIDE SEQUENCE</scope>
    <source>
        <strain evidence="7">NCAIM Y.01608</strain>
    </source>
</reference>
<dbReference type="InterPro" id="IPR039241">
    <property type="entry name" value="Rrp9-like"/>
</dbReference>
<dbReference type="GO" id="GO:0034511">
    <property type="term" value="F:U3 snoRNA binding"/>
    <property type="evidence" value="ECO:0007669"/>
    <property type="project" value="InterPro"/>
</dbReference>
<dbReference type="SMART" id="SM00320">
    <property type="entry name" value="WD40"/>
    <property type="match status" value="5"/>
</dbReference>
<keyword evidence="3" id="KW-0677">Repeat</keyword>
<dbReference type="AlphaFoldDB" id="A0A9P8T351"/>
<dbReference type="GO" id="GO:0032040">
    <property type="term" value="C:small-subunit processome"/>
    <property type="evidence" value="ECO:0007669"/>
    <property type="project" value="TreeGrafter"/>
</dbReference>
<keyword evidence="2 5" id="KW-0853">WD repeat</keyword>
<evidence type="ECO:0000256" key="2">
    <source>
        <dbReference type="ARBA" id="ARBA00022574"/>
    </source>
</evidence>
<dbReference type="Pfam" id="PF00400">
    <property type="entry name" value="WD40"/>
    <property type="match status" value="4"/>
</dbReference>
<feature type="region of interest" description="Disordered" evidence="6">
    <location>
        <begin position="1"/>
        <end position="86"/>
    </location>
</feature>
<feature type="compositionally biased region" description="Basic residues" evidence="6">
    <location>
        <begin position="11"/>
        <end position="27"/>
    </location>
</feature>
<feature type="repeat" description="WD" evidence="5">
    <location>
        <begin position="207"/>
        <end position="248"/>
    </location>
</feature>
<comment type="subcellular location">
    <subcellularLocation>
        <location evidence="1">Nucleus</location>
    </subcellularLocation>
</comment>
<dbReference type="Proteomes" id="UP000788993">
    <property type="component" value="Unassembled WGS sequence"/>
</dbReference>
<dbReference type="InterPro" id="IPR015943">
    <property type="entry name" value="WD40/YVTN_repeat-like_dom_sf"/>
</dbReference>
<dbReference type="Gene3D" id="2.130.10.10">
    <property type="entry name" value="YVTN repeat-like/Quinoprotein amine dehydrogenase"/>
    <property type="match status" value="1"/>
</dbReference>
<reference evidence="7" key="1">
    <citation type="journal article" date="2021" name="Open Biol.">
        <title>Shared evolutionary footprints suggest mitochondrial oxidative damage underlies multiple complex I losses in fungi.</title>
        <authorList>
            <person name="Schikora-Tamarit M.A."/>
            <person name="Marcet-Houben M."/>
            <person name="Nosek J."/>
            <person name="Gabaldon T."/>
        </authorList>
    </citation>
    <scope>NUCLEOTIDE SEQUENCE</scope>
    <source>
        <strain evidence="7">NCAIM Y.01608</strain>
    </source>
</reference>
<dbReference type="InterPro" id="IPR001680">
    <property type="entry name" value="WD40_rpt"/>
</dbReference>
<dbReference type="SUPFAM" id="SSF50978">
    <property type="entry name" value="WD40 repeat-like"/>
    <property type="match status" value="1"/>
</dbReference>
<feature type="repeat" description="WD" evidence="5">
    <location>
        <begin position="293"/>
        <end position="334"/>
    </location>
</feature>
<evidence type="ECO:0000313" key="7">
    <source>
        <dbReference type="EMBL" id="KAH3664533.1"/>
    </source>
</evidence>
<evidence type="ECO:0000256" key="4">
    <source>
        <dbReference type="ARBA" id="ARBA00023242"/>
    </source>
</evidence>
<organism evidence="7 8">
    <name type="scientific">Ogataea polymorpha</name>
    <dbReference type="NCBI Taxonomy" id="460523"/>
    <lineage>
        <taxon>Eukaryota</taxon>
        <taxon>Fungi</taxon>
        <taxon>Dikarya</taxon>
        <taxon>Ascomycota</taxon>
        <taxon>Saccharomycotina</taxon>
        <taxon>Pichiomycetes</taxon>
        <taxon>Pichiales</taxon>
        <taxon>Pichiaceae</taxon>
        <taxon>Ogataea</taxon>
    </lineage>
</organism>
<dbReference type="PANTHER" id="PTHR19865">
    <property type="entry name" value="U3 SMALL NUCLEOLAR RNA INTERACTING PROTEIN 2"/>
    <property type="match status" value="1"/>
</dbReference>
<evidence type="ECO:0000256" key="1">
    <source>
        <dbReference type="ARBA" id="ARBA00004123"/>
    </source>
</evidence>
<protein>
    <recommendedName>
        <fullName evidence="9">Ribosomal RNA-processing protein 9</fullName>
    </recommendedName>
</protein>
<sequence length="672" mass="74151">MSDSFFSDPSKKRKRPSRGPEKSRKKNGSAPNGRQKEIPESSSDIDEEEVQSDIFDESSSVVSEEEEEDNSSEEEHAGESAADKRRRMAKQYLSELQAEAEVYDFDAKDLDDDIIASRLQKDVSEQQGHVYQFIGDKLLFEEAKITVARAPCIGLTGVAVRYPYAFTISKDMELAKWNVKDEDKKPVKLKFVKGGRKYTEISKEQMNNGHCDEILSVAVSPDGKYVVTGGRDKRIIIWSSENLAPIRVLETRDRRGEVLGLAFRRNTDQLYAACADLKIRTYSVNQQAQLETLYGHQDLVADIAALAQERCVTVGSRDRTAMLWKIAEETRLTFRGGDTPKAGIDFYAEGSIDCVSMIDDTHFVTGSDNGNICLWSLAKKKPLYTERQAHGLEPEMEPWKASAESNLEEARLQVPKPQPFWITSIYAVPYSDIFFSGSWNGEIKVWKLEKDLRKFVLIGTLERAKGVVTRISAHLEDEQVRVYASLSKEHRLGRWIAGAKGGRNALYSCVINIKAADVTYDVLKVEDGTVERLLDRAELWETSWEELTVAAEAIASRPLAFSNEREDSAAREAADAAEAEASEASETEAAEAAATEAAEAEAAEAEAAEAEATLAAEAAEAAEAEDSLATDAADAEAAEADDNDRAELSDGDSKVFVTVTVTCEVVVSSALV</sequence>
<feature type="compositionally biased region" description="Basic and acidic residues" evidence="6">
    <location>
        <begin position="565"/>
        <end position="574"/>
    </location>
</feature>
<keyword evidence="4" id="KW-0539">Nucleus</keyword>
<feature type="compositionally biased region" description="Acidic residues" evidence="6">
    <location>
        <begin position="598"/>
        <end position="609"/>
    </location>
</feature>
<feature type="compositionally biased region" description="Acidic residues" evidence="6">
    <location>
        <begin position="63"/>
        <end position="72"/>
    </location>
</feature>
<evidence type="ECO:0000256" key="5">
    <source>
        <dbReference type="PROSITE-ProRule" id="PRU00221"/>
    </source>
</evidence>
<proteinExistence type="predicted"/>
<comment type="caution">
    <text evidence="7">The sequence shown here is derived from an EMBL/GenBank/DDBJ whole genome shotgun (WGS) entry which is preliminary data.</text>
</comment>
<feature type="region of interest" description="Disordered" evidence="6">
    <location>
        <begin position="565"/>
        <end position="648"/>
    </location>
</feature>
<dbReference type="PROSITE" id="PS50082">
    <property type="entry name" value="WD_REPEATS_2"/>
    <property type="match status" value="2"/>
</dbReference>
<name>A0A9P8T351_9ASCO</name>
<dbReference type="EMBL" id="JAEUBD010001178">
    <property type="protein sequence ID" value="KAH3664533.1"/>
    <property type="molecule type" value="Genomic_DNA"/>
</dbReference>
<dbReference type="PANTHER" id="PTHR19865:SF0">
    <property type="entry name" value="U3 SMALL NUCLEOLAR RNA-INTERACTING PROTEIN 2"/>
    <property type="match status" value="1"/>
</dbReference>
<feature type="compositionally biased region" description="Acidic residues" evidence="6">
    <location>
        <begin position="620"/>
        <end position="642"/>
    </location>
</feature>
<feature type="compositionally biased region" description="Acidic residues" evidence="6">
    <location>
        <begin position="43"/>
        <end position="56"/>
    </location>
</feature>